<dbReference type="GO" id="GO:0000294">
    <property type="term" value="P:nuclear-transcribed mRNA catabolic process, RNase MRP-dependent"/>
    <property type="evidence" value="ECO:0007669"/>
    <property type="project" value="TreeGrafter"/>
</dbReference>
<gene>
    <name evidence="3" type="ORF">FB567DRAFT_627035</name>
</gene>
<dbReference type="AlphaFoldDB" id="A0A8K0VZZ7"/>
<dbReference type="Proteomes" id="UP000813461">
    <property type="component" value="Unassembled WGS sequence"/>
</dbReference>
<dbReference type="GO" id="GO:0004526">
    <property type="term" value="F:ribonuclease P activity"/>
    <property type="evidence" value="ECO:0007669"/>
    <property type="project" value="TreeGrafter"/>
</dbReference>
<keyword evidence="4" id="KW-1185">Reference proteome</keyword>
<dbReference type="GO" id="GO:0034965">
    <property type="term" value="P:intronic box C/D snoRNA processing"/>
    <property type="evidence" value="ECO:0007669"/>
    <property type="project" value="TreeGrafter"/>
</dbReference>
<dbReference type="InterPro" id="IPR020347">
    <property type="entry name" value="Pop8"/>
</dbReference>
<feature type="domain" description="Ribonucleases P/MRP subunit Pop8-like" evidence="2">
    <location>
        <begin position="56"/>
        <end position="143"/>
    </location>
</feature>
<evidence type="ECO:0000313" key="3">
    <source>
        <dbReference type="EMBL" id="KAH7089733.1"/>
    </source>
</evidence>
<organism evidence="3 4">
    <name type="scientific">Paraphoma chrysanthemicola</name>
    <dbReference type="NCBI Taxonomy" id="798071"/>
    <lineage>
        <taxon>Eukaryota</taxon>
        <taxon>Fungi</taxon>
        <taxon>Dikarya</taxon>
        <taxon>Ascomycota</taxon>
        <taxon>Pezizomycotina</taxon>
        <taxon>Dothideomycetes</taxon>
        <taxon>Pleosporomycetidae</taxon>
        <taxon>Pleosporales</taxon>
        <taxon>Pleosporineae</taxon>
        <taxon>Phaeosphaeriaceae</taxon>
        <taxon>Paraphoma</taxon>
    </lineage>
</organism>
<comment type="caution">
    <text evidence="3">The sequence shown here is derived from an EMBL/GenBank/DDBJ whole genome shotgun (WGS) entry which is preliminary data.</text>
</comment>
<sequence>MAPIPLSNSPSATIPALPEPIPVNANHTSQTPSKKRKRKDEKPHILHQSTFRRQTWTYLHLTLITPSLTTSTTKPTTTTAITSTPPTLDPLTISPLLTQPLAQYLGTTGAATPIDILKTAGRDVWIRVPRQDARALRASLSTWVGSCDAESVPGVGLEEEGRRVRVAWRVVGESGVMRGEGDEDGRGLFDGLNWI</sequence>
<dbReference type="GO" id="GO:0000171">
    <property type="term" value="F:ribonuclease MRP activity"/>
    <property type="evidence" value="ECO:0007669"/>
    <property type="project" value="TreeGrafter"/>
</dbReference>
<dbReference type="PANTHER" id="PTHR28173:SF1">
    <property type="entry name" value="RIBONUCLEASES P_MRP PROTEIN SUBUNIT POP8"/>
    <property type="match status" value="1"/>
</dbReference>
<dbReference type="OrthoDB" id="5530243at2759"/>
<evidence type="ECO:0000256" key="1">
    <source>
        <dbReference type="SAM" id="MobiDB-lite"/>
    </source>
</evidence>
<reference evidence="3" key="1">
    <citation type="journal article" date="2021" name="Nat. Commun.">
        <title>Genetic determinants of endophytism in the Arabidopsis root mycobiome.</title>
        <authorList>
            <person name="Mesny F."/>
            <person name="Miyauchi S."/>
            <person name="Thiergart T."/>
            <person name="Pickel B."/>
            <person name="Atanasova L."/>
            <person name="Karlsson M."/>
            <person name="Huettel B."/>
            <person name="Barry K.W."/>
            <person name="Haridas S."/>
            <person name="Chen C."/>
            <person name="Bauer D."/>
            <person name="Andreopoulos W."/>
            <person name="Pangilinan J."/>
            <person name="LaButti K."/>
            <person name="Riley R."/>
            <person name="Lipzen A."/>
            <person name="Clum A."/>
            <person name="Drula E."/>
            <person name="Henrissat B."/>
            <person name="Kohler A."/>
            <person name="Grigoriev I.V."/>
            <person name="Martin F.M."/>
            <person name="Hacquard S."/>
        </authorList>
    </citation>
    <scope>NUCLEOTIDE SEQUENCE</scope>
    <source>
        <strain evidence="3">MPI-SDFR-AT-0120</strain>
    </source>
</reference>
<dbReference type="Pfam" id="PF20976">
    <property type="entry name" value="Pop8"/>
    <property type="match status" value="1"/>
</dbReference>
<dbReference type="GO" id="GO:0000172">
    <property type="term" value="C:ribonuclease MRP complex"/>
    <property type="evidence" value="ECO:0007669"/>
    <property type="project" value="InterPro"/>
</dbReference>
<dbReference type="InterPro" id="IPR049128">
    <property type="entry name" value="Pop8-like_dom"/>
</dbReference>
<feature type="region of interest" description="Disordered" evidence="1">
    <location>
        <begin position="1"/>
        <end position="45"/>
    </location>
</feature>
<dbReference type="GO" id="GO:0005655">
    <property type="term" value="C:nucleolar ribonuclease P complex"/>
    <property type="evidence" value="ECO:0007669"/>
    <property type="project" value="InterPro"/>
</dbReference>
<name>A0A8K0VZZ7_9PLEO</name>
<feature type="compositionally biased region" description="Polar residues" evidence="1">
    <location>
        <begin position="1"/>
        <end position="12"/>
    </location>
</feature>
<evidence type="ECO:0000313" key="4">
    <source>
        <dbReference type="Proteomes" id="UP000813461"/>
    </source>
</evidence>
<dbReference type="PANTHER" id="PTHR28173">
    <property type="entry name" value="RIBONUCLEASES P/MRP PROTEIN SUBUNIT POP8"/>
    <property type="match status" value="1"/>
</dbReference>
<protein>
    <recommendedName>
        <fullName evidence="2">Ribonucleases P/MRP subunit Pop8-like domain-containing protein</fullName>
    </recommendedName>
</protein>
<accession>A0A8K0VZZ7</accession>
<dbReference type="GO" id="GO:0008033">
    <property type="term" value="P:tRNA processing"/>
    <property type="evidence" value="ECO:0007669"/>
    <property type="project" value="InterPro"/>
</dbReference>
<dbReference type="EMBL" id="JAGMVJ010000006">
    <property type="protein sequence ID" value="KAH7089733.1"/>
    <property type="molecule type" value="Genomic_DNA"/>
</dbReference>
<evidence type="ECO:0000259" key="2">
    <source>
        <dbReference type="Pfam" id="PF20976"/>
    </source>
</evidence>
<proteinExistence type="predicted"/>